<feature type="region of interest" description="Disordered" evidence="3">
    <location>
        <begin position="383"/>
        <end position="455"/>
    </location>
</feature>
<dbReference type="EMBL" id="CAJZBQ010000051">
    <property type="protein sequence ID" value="CAG9330243.1"/>
    <property type="molecule type" value="Genomic_DNA"/>
</dbReference>
<feature type="coiled-coil region" evidence="2">
    <location>
        <begin position="242"/>
        <end position="308"/>
    </location>
</feature>
<feature type="compositionally biased region" description="Low complexity" evidence="3">
    <location>
        <begin position="435"/>
        <end position="446"/>
    </location>
</feature>
<keyword evidence="1 2" id="KW-0175">Coiled coil</keyword>
<sequence length="455" mass="52834">MSRVKKPSENLSIETQSQNILNKVHHRHSLSNPNSRSPLSNSQQQSKIKFSNILTSKHQFLNRESSPYAQSQSITKTYSISNIHKKKEKTRIKMKSASTLSSNNSSAQLGKPTLKPIRNENPLETTFPNFSFYDDWKEKNRGKHASADMSLNVTNCINLVDQSKDQDSKDPLREYARQNEEAQGLEFKLTKLLREKSAKTASPKMQKEVFDVYSKIFEETISKDKLFGPLLLKIQHAYEDWIESASNDFKEASNNLKFELSELSKKCQQQSEDKKTMDRKIEKLSKENYELSKTLEEQEARYTDLQDKFFKIANIKLDQVPQDDSTWKYLIAENQNYASVCEKMRNELKSFAYKEKKLLKLILAMKKRGYPVEEIYEQEVRGHSKKKKDYEYNESDECPDDTENEQLVSGRPKDVEKPGMIPSLNLKEIKQETPYSSSSSSSYYSDSESRFMKTQ</sequence>
<dbReference type="InterPro" id="IPR032755">
    <property type="entry name" value="TSNAXIP1_N"/>
</dbReference>
<dbReference type="Proteomes" id="UP001162131">
    <property type="component" value="Unassembled WGS sequence"/>
</dbReference>
<evidence type="ECO:0000313" key="6">
    <source>
        <dbReference type="Proteomes" id="UP001162131"/>
    </source>
</evidence>
<evidence type="ECO:0000259" key="4">
    <source>
        <dbReference type="Pfam" id="PF15739"/>
    </source>
</evidence>
<gene>
    <name evidence="5" type="ORF">BSTOLATCC_MIC50843</name>
</gene>
<proteinExistence type="predicted"/>
<evidence type="ECO:0000256" key="2">
    <source>
        <dbReference type="SAM" id="Coils"/>
    </source>
</evidence>
<feature type="compositionally biased region" description="Polar residues" evidence="3">
    <location>
        <begin position="9"/>
        <end position="21"/>
    </location>
</feature>
<protein>
    <recommendedName>
        <fullName evidence="4">Translin-associated factor X-interacting protein 1 N-terminal domain-containing protein</fullName>
    </recommendedName>
</protein>
<accession>A0AAU9JSL4</accession>
<feature type="region of interest" description="Disordered" evidence="3">
    <location>
        <begin position="80"/>
        <end position="121"/>
    </location>
</feature>
<feature type="compositionally biased region" description="Acidic residues" evidence="3">
    <location>
        <begin position="392"/>
        <end position="404"/>
    </location>
</feature>
<keyword evidence="6" id="KW-1185">Reference proteome</keyword>
<evidence type="ECO:0000256" key="1">
    <source>
        <dbReference type="ARBA" id="ARBA00023054"/>
    </source>
</evidence>
<feature type="domain" description="Translin-associated factor X-interacting protein 1 N-terminal" evidence="4">
    <location>
        <begin position="191"/>
        <end position="297"/>
    </location>
</feature>
<evidence type="ECO:0000256" key="3">
    <source>
        <dbReference type="SAM" id="MobiDB-lite"/>
    </source>
</evidence>
<reference evidence="5" key="1">
    <citation type="submission" date="2021-09" db="EMBL/GenBank/DDBJ databases">
        <authorList>
            <consortium name="AG Swart"/>
            <person name="Singh M."/>
            <person name="Singh A."/>
            <person name="Seah K."/>
            <person name="Emmerich C."/>
        </authorList>
    </citation>
    <scope>NUCLEOTIDE SEQUENCE</scope>
    <source>
        <strain evidence="5">ATCC30299</strain>
    </source>
</reference>
<dbReference type="AlphaFoldDB" id="A0AAU9JSL4"/>
<dbReference type="Pfam" id="PF15739">
    <property type="entry name" value="TSNAXIP1_N"/>
    <property type="match status" value="1"/>
</dbReference>
<evidence type="ECO:0000313" key="5">
    <source>
        <dbReference type="EMBL" id="CAG9330243.1"/>
    </source>
</evidence>
<organism evidence="5 6">
    <name type="scientific">Blepharisma stoltei</name>
    <dbReference type="NCBI Taxonomy" id="1481888"/>
    <lineage>
        <taxon>Eukaryota</taxon>
        <taxon>Sar</taxon>
        <taxon>Alveolata</taxon>
        <taxon>Ciliophora</taxon>
        <taxon>Postciliodesmatophora</taxon>
        <taxon>Heterotrichea</taxon>
        <taxon>Heterotrichida</taxon>
        <taxon>Blepharismidae</taxon>
        <taxon>Blepharisma</taxon>
    </lineage>
</organism>
<name>A0AAU9JSL4_9CILI</name>
<feature type="region of interest" description="Disordered" evidence="3">
    <location>
        <begin position="1"/>
        <end position="46"/>
    </location>
</feature>
<feature type="compositionally biased region" description="Low complexity" evidence="3">
    <location>
        <begin position="30"/>
        <end position="46"/>
    </location>
</feature>
<feature type="compositionally biased region" description="Low complexity" evidence="3">
    <location>
        <begin position="96"/>
        <end position="107"/>
    </location>
</feature>
<comment type="caution">
    <text evidence="5">The sequence shown here is derived from an EMBL/GenBank/DDBJ whole genome shotgun (WGS) entry which is preliminary data.</text>
</comment>
<feature type="compositionally biased region" description="Basic residues" evidence="3">
    <location>
        <begin position="83"/>
        <end position="94"/>
    </location>
</feature>